<keyword evidence="3" id="KW-0808">Transferase</keyword>
<organism evidence="3">
    <name type="scientific">candidate division WOR-3 bacterium</name>
    <dbReference type="NCBI Taxonomy" id="2052148"/>
    <lineage>
        <taxon>Bacteria</taxon>
        <taxon>Bacteria division WOR-3</taxon>
    </lineage>
</organism>
<reference evidence="3" key="1">
    <citation type="journal article" date="2020" name="mSystems">
        <title>Genome- and Community-Level Interaction Insights into Carbon Utilization and Element Cycling Functions of Hydrothermarchaeota in Hydrothermal Sediment.</title>
        <authorList>
            <person name="Zhou Z."/>
            <person name="Liu Y."/>
            <person name="Xu W."/>
            <person name="Pan J."/>
            <person name="Luo Z.H."/>
            <person name="Li M."/>
        </authorList>
    </citation>
    <scope>NUCLEOTIDE SEQUENCE [LARGE SCALE GENOMIC DNA]</scope>
    <source>
        <strain evidence="2">SpSt-265</strain>
        <strain evidence="3">SpSt-465</strain>
    </source>
</reference>
<dbReference type="InterPro" id="IPR028098">
    <property type="entry name" value="Glyco_trans_4-like_N"/>
</dbReference>
<proteinExistence type="predicted"/>
<comment type="caution">
    <text evidence="3">The sequence shown here is derived from an EMBL/GenBank/DDBJ whole genome shotgun (WGS) entry which is preliminary data.</text>
</comment>
<evidence type="ECO:0000313" key="3">
    <source>
        <dbReference type="EMBL" id="HFJ53212.1"/>
    </source>
</evidence>
<dbReference type="EMBL" id="DSLG01000007">
    <property type="protein sequence ID" value="HEA87485.1"/>
    <property type="molecule type" value="Genomic_DNA"/>
</dbReference>
<name>A0A7C3EU29_UNCW3</name>
<dbReference type="AlphaFoldDB" id="A0A7C3EU29"/>
<dbReference type="Pfam" id="PF13579">
    <property type="entry name" value="Glyco_trans_4_4"/>
    <property type="match status" value="1"/>
</dbReference>
<dbReference type="SUPFAM" id="SSF53756">
    <property type="entry name" value="UDP-Glycosyltransferase/glycogen phosphorylase"/>
    <property type="match status" value="1"/>
</dbReference>
<dbReference type="GO" id="GO:0016757">
    <property type="term" value="F:glycosyltransferase activity"/>
    <property type="evidence" value="ECO:0007669"/>
    <property type="project" value="TreeGrafter"/>
</dbReference>
<gene>
    <name evidence="2" type="ORF">ENP94_05680</name>
    <name evidence="3" type="ORF">ENS16_00775</name>
</gene>
<protein>
    <submittedName>
        <fullName evidence="3">Glycosyltransferase</fullName>
    </submittedName>
</protein>
<feature type="domain" description="Glycosyltransferase subfamily 4-like N-terminal" evidence="1">
    <location>
        <begin position="109"/>
        <end position="314"/>
    </location>
</feature>
<evidence type="ECO:0000259" key="1">
    <source>
        <dbReference type="Pfam" id="PF13579"/>
    </source>
</evidence>
<dbReference type="PANTHER" id="PTHR12526:SF638">
    <property type="entry name" value="SPORE COAT PROTEIN SA"/>
    <property type="match status" value="1"/>
</dbReference>
<dbReference type="PANTHER" id="PTHR12526">
    <property type="entry name" value="GLYCOSYLTRANSFERASE"/>
    <property type="match status" value="1"/>
</dbReference>
<accession>A0A7C3EU29</accession>
<evidence type="ECO:0000313" key="2">
    <source>
        <dbReference type="EMBL" id="HEA87485.1"/>
    </source>
</evidence>
<dbReference type="Gene3D" id="3.40.50.2000">
    <property type="entry name" value="Glycogen Phosphorylase B"/>
    <property type="match status" value="2"/>
</dbReference>
<dbReference type="Pfam" id="PF13692">
    <property type="entry name" value="Glyco_trans_1_4"/>
    <property type="match status" value="1"/>
</dbReference>
<sequence length="497" mass="55019">MTRTCTGCRCRDGRRSRRWCGHTGLSLRTVWARVPSSTSCLRSCRLRTTCWRWMLTGSGRILTPGNWCGWRCRRCAPRLRSICRRWWAMNRVLVLAYYTPPLGLSGVMRVTKLCKYLPESGWEPVIITVKPVAYYGYDPELLGDLEGSVLIRTGSLDANRLIQIVRERAGVRSGGRSAVVPVRSGSRWSRLLNFILLPDAKIGWLPFALQAGRRAIAEYQPRVIFATAPPWTALLAGVRLARESGLPFVADFRDPWPAGFPEPPFYQRPILRRMLRRIVETAAVVLVVNPGTGERLRQALGDDAGLEAKLEVLENGFDPQELAVEPERLEGFSLVYAGNLYENRQEIGALVSALQALPDVRLYLAGDADPASRGLLASSGQAVLLGRVSHSRAVALMKGSDALLYLGKPKQPVGLKLYEYLGVKRPVIVWGGPDDEAARLVAEFGAGVVCQTGAELASAVAAIRENPAQFTSRDRQRLDRRFQAQRLAGIFQRLGAG</sequence>
<dbReference type="EMBL" id="DSTU01000001">
    <property type="protein sequence ID" value="HFJ53212.1"/>
    <property type="molecule type" value="Genomic_DNA"/>
</dbReference>